<dbReference type="InterPro" id="IPR051792">
    <property type="entry name" value="GGT_bact"/>
</dbReference>
<evidence type="ECO:0000256" key="1">
    <source>
        <dbReference type="ARBA" id="ARBA00009381"/>
    </source>
</evidence>
<dbReference type="InterPro" id="IPR029055">
    <property type="entry name" value="Ntn_hydrolases_N"/>
</dbReference>
<dbReference type="InterPro" id="IPR043138">
    <property type="entry name" value="GGT_lsub"/>
</dbReference>
<dbReference type="PRINTS" id="PR01210">
    <property type="entry name" value="GGTRANSPTASE"/>
</dbReference>
<evidence type="ECO:0000313" key="6">
    <source>
        <dbReference type="EMBL" id="RCX30606.1"/>
    </source>
</evidence>
<gene>
    <name evidence="6" type="ORF">DFQ59_10442</name>
</gene>
<dbReference type="RefSeq" id="WP_245937249.1">
    <property type="nucleotide sequence ID" value="NZ_QPJY01000004.1"/>
</dbReference>
<dbReference type="GO" id="GO:0016740">
    <property type="term" value="F:transferase activity"/>
    <property type="evidence" value="ECO:0007669"/>
    <property type="project" value="UniProtKB-KW"/>
</dbReference>
<dbReference type="Gene3D" id="1.10.246.130">
    <property type="match status" value="1"/>
</dbReference>
<keyword evidence="4" id="KW-0865">Zymogen</keyword>
<evidence type="ECO:0000256" key="3">
    <source>
        <dbReference type="ARBA" id="ARBA00022801"/>
    </source>
</evidence>
<organism evidence="6 7">
    <name type="scientific">Thioalbus denitrificans</name>
    <dbReference type="NCBI Taxonomy" id="547122"/>
    <lineage>
        <taxon>Bacteria</taxon>
        <taxon>Pseudomonadati</taxon>
        <taxon>Pseudomonadota</taxon>
        <taxon>Gammaproteobacteria</taxon>
        <taxon>Chromatiales</taxon>
        <taxon>Ectothiorhodospiraceae</taxon>
        <taxon>Thioalbus</taxon>
    </lineage>
</organism>
<evidence type="ECO:0000256" key="2">
    <source>
        <dbReference type="ARBA" id="ARBA00022679"/>
    </source>
</evidence>
<evidence type="ECO:0000256" key="4">
    <source>
        <dbReference type="ARBA" id="ARBA00023145"/>
    </source>
</evidence>
<dbReference type="Pfam" id="PF01019">
    <property type="entry name" value="G_glu_transpept"/>
    <property type="match status" value="1"/>
</dbReference>
<dbReference type="Gene3D" id="3.60.20.40">
    <property type="match status" value="1"/>
</dbReference>
<keyword evidence="3" id="KW-0378">Hydrolase</keyword>
<keyword evidence="2 6" id="KW-0808">Transferase</keyword>
<reference evidence="6 7" key="1">
    <citation type="submission" date="2018-07" db="EMBL/GenBank/DDBJ databases">
        <title>Genomic Encyclopedia of Type Strains, Phase IV (KMG-IV): sequencing the most valuable type-strain genomes for metagenomic binning, comparative biology and taxonomic classification.</title>
        <authorList>
            <person name="Goeker M."/>
        </authorList>
    </citation>
    <scope>NUCLEOTIDE SEQUENCE [LARGE SCALE GENOMIC DNA]</scope>
    <source>
        <strain evidence="6 7">DSM 26407</strain>
    </source>
</reference>
<protein>
    <submittedName>
        <fullName evidence="6">Gamma-glutamyltransferase</fullName>
    </submittedName>
</protein>
<proteinExistence type="inferred from homology"/>
<dbReference type="SUPFAM" id="SSF56235">
    <property type="entry name" value="N-terminal nucleophile aminohydrolases (Ntn hydrolases)"/>
    <property type="match status" value="1"/>
</dbReference>
<name>A0A369CCZ8_9GAMM</name>
<dbReference type="PANTHER" id="PTHR43199">
    <property type="entry name" value="GLUTATHIONE HYDROLASE"/>
    <property type="match status" value="1"/>
</dbReference>
<accession>A0A369CCZ8</accession>
<evidence type="ECO:0000313" key="7">
    <source>
        <dbReference type="Proteomes" id="UP000252707"/>
    </source>
</evidence>
<dbReference type="GO" id="GO:0016787">
    <property type="term" value="F:hydrolase activity"/>
    <property type="evidence" value="ECO:0007669"/>
    <property type="project" value="UniProtKB-KW"/>
</dbReference>
<dbReference type="Proteomes" id="UP000252707">
    <property type="component" value="Unassembled WGS sequence"/>
</dbReference>
<dbReference type="PANTHER" id="PTHR43199:SF1">
    <property type="entry name" value="GLUTATHIONE HYDROLASE PROENZYME"/>
    <property type="match status" value="1"/>
</dbReference>
<comment type="similarity">
    <text evidence="1">Belongs to the gamma-glutamyltransferase family.</text>
</comment>
<keyword evidence="7" id="KW-1185">Reference proteome</keyword>
<feature type="region of interest" description="Disordered" evidence="5">
    <location>
        <begin position="509"/>
        <end position="529"/>
    </location>
</feature>
<evidence type="ECO:0000256" key="5">
    <source>
        <dbReference type="SAM" id="MobiDB-lite"/>
    </source>
</evidence>
<dbReference type="AlphaFoldDB" id="A0A369CCZ8"/>
<comment type="caution">
    <text evidence="6">The sequence shown here is derived from an EMBL/GenBank/DDBJ whole genome shotgun (WGS) entry which is preliminary data.</text>
</comment>
<dbReference type="EMBL" id="QPJY01000004">
    <property type="protein sequence ID" value="RCX30606.1"/>
    <property type="molecule type" value="Genomic_DNA"/>
</dbReference>
<dbReference type="InterPro" id="IPR043137">
    <property type="entry name" value="GGT_ssub_C"/>
</dbReference>
<sequence>MRRAGRRPLRAPQRGVVAAGHPRTAAAAVEVLEAGGNAFDACLAAFLAACVAEPVLASLGGGGFLMARPQGKTPLLYDFFTQTPAHRRQPRELDFHPIVADFGTAQQEFHIGMGSMAVPGAVKGLFRVHRELGRLPMTDLVAPAVALAREGLRLNAFQSYIFDIVGIIFRSTPGALAVYGSRRDPARLVGHRELLRQPELADALEALAREGERLFYRGEMGRRLIRDSTEGGGHLVDADLRDYRVIKRRALRVDYRGSRLYTNPPPSSGGLLVAFALKLLEALPRGTLDFGTDAHLEGLVRVMALTNEARVRHHADRPTAHLDAASLLDPGCLRHYRERVLGHPAARRGTTHISVIDAGDNMAAMTVSNGEGCGYVLPGTGIMLNNMLGEEDLNPHGFHCWQPGTRMSSMMAPSLLLLPDGRHVALGSGGSNRIRSALLQVVMNLADSGMDLRGAVHAPRLHLEGERLSVEGGFAPDQVELLRGLAGQCEVWQGRNLFFGGAHSVLRDTGSGRLSGAGDPRRGGVARVA</sequence>